<gene>
    <name evidence="8" type="primary">mobA</name>
    <name evidence="11" type="ordered locus">Cag_1060</name>
</gene>
<comment type="caution">
    <text evidence="8">Lacks conserved residue(s) required for the propagation of feature annotation.</text>
</comment>
<feature type="domain" description="MobA-like NTP transferase" evidence="10">
    <location>
        <begin position="179"/>
        <end position="334"/>
    </location>
</feature>
<feature type="binding site" evidence="8">
    <location>
        <position position="241"/>
    </location>
    <ligand>
        <name>GTP</name>
        <dbReference type="ChEBI" id="CHEBI:37565"/>
    </ligand>
</feature>
<dbReference type="InterPro" id="IPR025877">
    <property type="entry name" value="MobA-like_NTP_Trfase"/>
</dbReference>
<comment type="domain">
    <text evidence="8">The N-terminal domain determines nucleotide recognition and specific binding, while the C-terminal domain determines the specific binding to the target protein.</text>
</comment>
<dbReference type="InterPro" id="IPR027417">
    <property type="entry name" value="P-loop_NTPase"/>
</dbReference>
<dbReference type="SUPFAM" id="SSF53448">
    <property type="entry name" value="Nucleotide-diphospho-sugar transferases"/>
    <property type="match status" value="1"/>
</dbReference>
<dbReference type="PANTHER" id="PTHR19136">
    <property type="entry name" value="MOLYBDENUM COFACTOR GUANYLYLTRANSFERASE"/>
    <property type="match status" value="1"/>
</dbReference>
<evidence type="ECO:0000256" key="7">
    <source>
        <dbReference type="ARBA" id="ARBA00023150"/>
    </source>
</evidence>
<evidence type="ECO:0000313" key="11">
    <source>
        <dbReference type="EMBL" id="ABB28322.1"/>
    </source>
</evidence>
<dbReference type="Gene3D" id="3.40.50.300">
    <property type="entry name" value="P-loop containing nucleotide triphosphate hydrolases"/>
    <property type="match status" value="1"/>
</dbReference>
<dbReference type="GO" id="GO:0061603">
    <property type="term" value="F:molybdenum cofactor guanylyltransferase activity"/>
    <property type="evidence" value="ECO:0007669"/>
    <property type="project" value="UniProtKB-EC"/>
</dbReference>
<evidence type="ECO:0000256" key="3">
    <source>
        <dbReference type="ARBA" id="ARBA00022723"/>
    </source>
</evidence>
<keyword evidence="6 8" id="KW-0342">GTP-binding</keyword>
<dbReference type="EC" id="2.7.7.77" evidence="8"/>
<keyword evidence="11" id="KW-0548">Nucleotidyltransferase</keyword>
<sequence>MTFHPFEIAFCGYSGSGKTTLLTKVVRSLAERYSVACYKHGCHHFSLDKEGKDSWLMRQAGASAVMIGDPQQQALMAERGVFSLALERHAFAFADMLLVEGLKELPLPKLLMIDAERRIVKLWQQGSISNVLGFISPDDPQHYTDYGLPVMQRDNVEAIAHFVESILLERAKAHYPLNGLLLAGGQSSRMGSDKALLSYHGDNQLQHTAALLREVCCNVYVSCRQEQAEHYCQFGIPLITDAYLGIGPMGGLLSAQQAHPNAAWLVTACDMPLLTPKTLQQLAEERQPLRFATAFRHPQTQRLEPLFAIYEPKTRIPLLLQHAEGNNSLASFLATARIAALMPDAAQSLLNINTPDEQKSFEQNQGRA</sequence>
<keyword evidence="5 8" id="KW-0460">Magnesium</keyword>
<dbReference type="eggNOG" id="COG0746">
    <property type="taxonomic scope" value="Bacteria"/>
</dbReference>
<dbReference type="eggNOG" id="COG1763">
    <property type="taxonomic scope" value="Bacteria"/>
</dbReference>
<evidence type="ECO:0000259" key="10">
    <source>
        <dbReference type="Pfam" id="PF12804"/>
    </source>
</evidence>
<comment type="function">
    <text evidence="8">Transfers a GMP moiety from GTP to Mo-molybdopterin (Mo-MPT) cofactor (Moco or molybdenum cofactor) to form Mo-molybdopterin guanine dinucleotide (Mo-MGD) cofactor.</text>
</comment>
<reference evidence="11" key="1">
    <citation type="submission" date="2005-08" db="EMBL/GenBank/DDBJ databases">
        <title>Complete sequence of Chlorobium chlorochromatii CaD3.</title>
        <authorList>
            <person name="Copeland A."/>
            <person name="Lucas S."/>
            <person name="Lapidus A."/>
            <person name="Barry K."/>
            <person name="Detter J.C."/>
            <person name="Glavina T."/>
            <person name="Hammon N."/>
            <person name="Israni S."/>
            <person name="Pitluck S."/>
            <person name="Bryant D."/>
            <person name="Schmutz J."/>
            <person name="Larimer F."/>
            <person name="Land M."/>
            <person name="Kyrpides N."/>
            <person name="Ivanova N."/>
            <person name="Richardson P."/>
        </authorList>
    </citation>
    <scope>NUCLEOTIDE SEQUENCE [LARGE SCALE GENOMIC DNA]</scope>
    <source>
        <strain evidence="11">CaD3</strain>
    </source>
</reference>
<dbReference type="Gene3D" id="3.90.550.10">
    <property type="entry name" value="Spore Coat Polysaccharide Biosynthesis Protein SpsA, Chain A"/>
    <property type="match status" value="1"/>
</dbReference>
<evidence type="ECO:0000256" key="1">
    <source>
        <dbReference type="ARBA" id="ARBA00022490"/>
    </source>
</evidence>
<dbReference type="InterPro" id="IPR013482">
    <property type="entry name" value="Molybde_CF_guanTrfase"/>
</dbReference>
<dbReference type="GO" id="GO:0006777">
    <property type="term" value="P:Mo-molybdopterin cofactor biosynthetic process"/>
    <property type="evidence" value="ECO:0007669"/>
    <property type="project" value="UniProtKB-KW"/>
</dbReference>
<evidence type="ECO:0000256" key="4">
    <source>
        <dbReference type="ARBA" id="ARBA00022741"/>
    </source>
</evidence>
<proteinExistence type="inferred from homology"/>
<dbReference type="InterPro" id="IPR029044">
    <property type="entry name" value="Nucleotide-diphossugar_trans"/>
</dbReference>
<feature type="binding site" evidence="8">
    <location>
        <position position="194"/>
    </location>
    <ligand>
        <name>GTP</name>
        <dbReference type="ChEBI" id="CHEBI:37565"/>
    </ligand>
</feature>
<keyword evidence="4 8" id="KW-0547">Nucleotide-binding</keyword>
<comment type="subcellular location">
    <subcellularLocation>
        <location evidence="8">Cytoplasm</location>
    </subcellularLocation>
</comment>
<dbReference type="HAMAP" id="MF_00316">
    <property type="entry name" value="MobA"/>
    <property type="match status" value="1"/>
</dbReference>
<dbReference type="STRING" id="340177.Cag_1060"/>
<keyword evidence="3 8" id="KW-0479">Metal-binding</keyword>
<keyword evidence="2 8" id="KW-0808">Transferase</keyword>
<dbReference type="PANTHER" id="PTHR19136:SF81">
    <property type="entry name" value="MOLYBDENUM COFACTOR GUANYLYLTRANSFERASE"/>
    <property type="match status" value="1"/>
</dbReference>
<keyword evidence="1 8" id="KW-0963">Cytoplasm</keyword>
<dbReference type="GO" id="GO:0046872">
    <property type="term" value="F:metal ion binding"/>
    <property type="evidence" value="ECO:0007669"/>
    <property type="project" value="UniProtKB-KW"/>
</dbReference>
<dbReference type="NCBIfam" id="TIGR00176">
    <property type="entry name" value="mobB"/>
    <property type="match status" value="1"/>
</dbReference>
<dbReference type="AlphaFoldDB" id="Q3ARQ3"/>
<comment type="cofactor">
    <cofactor evidence="8">
        <name>Mg(2+)</name>
        <dbReference type="ChEBI" id="CHEBI:18420"/>
    </cofactor>
</comment>
<comment type="catalytic activity">
    <reaction evidence="8">
        <text>Mo-molybdopterin + GTP + H(+) = Mo-molybdopterin guanine dinucleotide + diphosphate</text>
        <dbReference type="Rhea" id="RHEA:34243"/>
        <dbReference type="ChEBI" id="CHEBI:15378"/>
        <dbReference type="ChEBI" id="CHEBI:33019"/>
        <dbReference type="ChEBI" id="CHEBI:37565"/>
        <dbReference type="ChEBI" id="CHEBI:71302"/>
        <dbReference type="ChEBI" id="CHEBI:71310"/>
        <dbReference type="EC" id="2.7.7.77"/>
    </reaction>
</comment>
<dbReference type="OrthoDB" id="9788394at2"/>
<comment type="similarity">
    <text evidence="8">Belongs to the MobA family.</text>
</comment>
<accession>Q3ARQ3</accession>
<keyword evidence="7 8" id="KW-0501">Molybdenum cofactor biosynthesis</keyword>
<organism evidence="11">
    <name type="scientific">Chlorobium chlorochromatii (strain CaD3)</name>
    <dbReference type="NCBI Taxonomy" id="340177"/>
    <lineage>
        <taxon>Bacteria</taxon>
        <taxon>Pseudomonadati</taxon>
        <taxon>Chlorobiota</taxon>
        <taxon>Chlorobiia</taxon>
        <taxon>Chlorobiales</taxon>
        <taxon>Chlorobiaceae</taxon>
        <taxon>Chlorobium/Pelodictyon group</taxon>
        <taxon>Chlorobium</taxon>
    </lineage>
</organism>
<dbReference type="EMBL" id="CP000108">
    <property type="protein sequence ID" value="ABB28322.1"/>
    <property type="molecule type" value="Genomic_DNA"/>
</dbReference>
<name>Q3ARQ3_CHLCH</name>
<feature type="binding site" evidence="8">
    <location>
        <position position="270"/>
    </location>
    <ligand>
        <name>GTP</name>
        <dbReference type="ChEBI" id="CHEBI:37565"/>
    </ligand>
</feature>
<dbReference type="CDD" id="cd02503">
    <property type="entry name" value="MobA"/>
    <property type="match status" value="1"/>
</dbReference>
<dbReference type="GO" id="GO:0005737">
    <property type="term" value="C:cytoplasm"/>
    <property type="evidence" value="ECO:0007669"/>
    <property type="project" value="UniProtKB-SubCell"/>
</dbReference>
<dbReference type="HOGENOM" id="CLU_042775_0_0_10"/>
<evidence type="ECO:0000256" key="2">
    <source>
        <dbReference type="ARBA" id="ARBA00022679"/>
    </source>
</evidence>
<evidence type="ECO:0000259" key="9">
    <source>
        <dbReference type="Pfam" id="PF03205"/>
    </source>
</evidence>
<dbReference type="GO" id="GO:0005525">
    <property type="term" value="F:GTP binding"/>
    <property type="evidence" value="ECO:0007669"/>
    <property type="project" value="UniProtKB-UniRule"/>
</dbReference>
<evidence type="ECO:0000256" key="5">
    <source>
        <dbReference type="ARBA" id="ARBA00022842"/>
    </source>
</evidence>
<dbReference type="NCBIfam" id="NF011059">
    <property type="entry name" value="PRK14490.1"/>
    <property type="match status" value="1"/>
</dbReference>
<evidence type="ECO:0000256" key="8">
    <source>
        <dbReference type="HAMAP-Rule" id="MF_00316"/>
    </source>
</evidence>
<feature type="binding site" evidence="8">
    <location>
        <begin position="182"/>
        <end position="184"/>
    </location>
    <ligand>
        <name>GTP</name>
        <dbReference type="ChEBI" id="CHEBI:37565"/>
    </ligand>
</feature>
<evidence type="ECO:0000256" key="6">
    <source>
        <dbReference type="ARBA" id="ARBA00023134"/>
    </source>
</evidence>
<dbReference type="Pfam" id="PF03205">
    <property type="entry name" value="MobB"/>
    <property type="match status" value="1"/>
</dbReference>
<dbReference type="KEGG" id="cch:Cag_1060"/>
<dbReference type="Pfam" id="PF12804">
    <property type="entry name" value="NTP_transf_3"/>
    <property type="match status" value="1"/>
</dbReference>
<dbReference type="InterPro" id="IPR004435">
    <property type="entry name" value="MobB_dom"/>
</dbReference>
<feature type="domain" description="Molybdopterin-guanine dinucleotide biosynthesis protein B (MobB)" evidence="9">
    <location>
        <begin position="8"/>
        <end position="119"/>
    </location>
</feature>
<feature type="binding site" evidence="8">
    <location>
        <position position="270"/>
    </location>
    <ligand>
        <name>Mg(2+)</name>
        <dbReference type="ChEBI" id="CHEBI:18420"/>
    </ligand>
</feature>
<dbReference type="CDD" id="cd03116">
    <property type="entry name" value="MobB"/>
    <property type="match status" value="1"/>
</dbReference>
<protein>
    <recommendedName>
        <fullName evidence="8">Probable molybdenum cofactor guanylyltransferase</fullName>
        <shortName evidence="8">MoCo guanylyltransferase</shortName>
        <ecNumber evidence="8">2.7.7.77</ecNumber>
    </recommendedName>
    <alternativeName>
        <fullName evidence="8">GTP:molybdopterin guanylyltransferase</fullName>
    </alternativeName>
    <alternativeName>
        <fullName evidence="8">Mo-MPT guanylyltransferase</fullName>
    </alternativeName>
    <alternativeName>
        <fullName evidence="8">Molybdopterin guanylyltransferase</fullName>
    </alternativeName>
    <alternativeName>
        <fullName evidence="8">Molybdopterin-guanine dinucleotide synthase</fullName>
        <shortName evidence="8">MGD synthase</shortName>
    </alternativeName>
</protein>
<dbReference type="SUPFAM" id="SSF52540">
    <property type="entry name" value="P-loop containing nucleoside triphosphate hydrolases"/>
    <property type="match status" value="1"/>
</dbReference>